<sequence length="351" mass="37476">MAVCALAVCLAGCSKNTAPEQAVFGGPAKVTLVVDGGSGSATKISANVDEANTVKSVKIFAFKHAPGGAQNNELVGYGYWDGISGQGPHYCTMQLSASGNIDFYVIANDEYATRAAGYEILDETSTRSDIEGVRFSGLGEIVETSAIPMTNILNGAEGNVDNNNFTFNISEELDAQVIDIAVTRAMARLSFFFAKAEEDLSVIINSIELVCQNPPVTAGYFVTKGSADDFATTDYSLSETILSNATVTKVNETGSLEDSNLQQVGYDSYLLPNIYGSADPDSQTLADDAGKAYTAQIEYTFNGKHCSKTVYLPSVAPNDWIKVKGIFSPVDVDILVIALSWEGREMNIEFN</sequence>
<organism evidence="1 2">
    <name type="scientific">Candidatus Cryptobacteroides intestinavium</name>
    <dbReference type="NCBI Taxonomy" id="2840766"/>
    <lineage>
        <taxon>Bacteria</taxon>
        <taxon>Pseudomonadati</taxon>
        <taxon>Bacteroidota</taxon>
        <taxon>Bacteroidia</taxon>
        <taxon>Bacteroidales</taxon>
        <taxon>Candidatus Cryptobacteroides</taxon>
    </lineage>
</organism>
<dbReference type="EMBL" id="JADIMI010000030">
    <property type="protein sequence ID" value="MBO8451905.1"/>
    <property type="molecule type" value="Genomic_DNA"/>
</dbReference>
<evidence type="ECO:0000313" key="2">
    <source>
        <dbReference type="Proteomes" id="UP000823661"/>
    </source>
</evidence>
<accession>A0A9D9HF52</accession>
<dbReference type="AlphaFoldDB" id="A0A9D9HF52"/>
<comment type="caution">
    <text evidence="1">The sequence shown here is derived from an EMBL/GenBank/DDBJ whole genome shotgun (WGS) entry which is preliminary data.</text>
</comment>
<name>A0A9D9HF52_9BACT</name>
<proteinExistence type="predicted"/>
<gene>
    <name evidence="1" type="ORF">IAC06_03350</name>
</gene>
<dbReference type="Proteomes" id="UP000823661">
    <property type="component" value="Unassembled WGS sequence"/>
</dbReference>
<reference evidence="1" key="2">
    <citation type="journal article" date="2021" name="PeerJ">
        <title>Extensive microbial diversity within the chicken gut microbiome revealed by metagenomics and culture.</title>
        <authorList>
            <person name="Gilroy R."/>
            <person name="Ravi A."/>
            <person name="Getino M."/>
            <person name="Pursley I."/>
            <person name="Horton D.L."/>
            <person name="Alikhan N.F."/>
            <person name="Baker D."/>
            <person name="Gharbi K."/>
            <person name="Hall N."/>
            <person name="Watson M."/>
            <person name="Adriaenssens E.M."/>
            <person name="Foster-Nyarko E."/>
            <person name="Jarju S."/>
            <person name="Secka A."/>
            <person name="Antonio M."/>
            <person name="Oren A."/>
            <person name="Chaudhuri R.R."/>
            <person name="La Ragione R."/>
            <person name="Hildebrand F."/>
            <person name="Pallen M.J."/>
        </authorList>
    </citation>
    <scope>NUCLEOTIDE SEQUENCE</scope>
    <source>
        <strain evidence="1">B1-20833</strain>
    </source>
</reference>
<evidence type="ECO:0000313" key="1">
    <source>
        <dbReference type="EMBL" id="MBO8451905.1"/>
    </source>
</evidence>
<reference evidence="1" key="1">
    <citation type="submission" date="2020-10" db="EMBL/GenBank/DDBJ databases">
        <authorList>
            <person name="Gilroy R."/>
        </authorList>
    </citation>
    <scope>NUCLEOTIDE SEQUENCE</scope>
    <source>
        <strain evidence="1">B1-20833</strain>
    </source>
</reference>
<protein>
    <submittedName>
        <fullName evidence="1">Uncharacterized protein</fullName>
    </submittedName>
</protein>